<accession>A0AAD5MIG6</accession>
<protein>
    <submittedName>
        <fullName evidence="2">Uncharacterized protein</fullName>
    </submittedName>
</protein>
<sequence length="105" mass="11922">MNQIESGAAQIGDTRSERCDISQISVKNNRLNKTTRPGLTLYVEALKKAKSLKRQLTFLAKKKRRLDKDSQLHVTKDCIADKEMIGQAKHFRDAYSLLQYLAAAK</sequence>
<dbReference type="Proteomes" id="UP001196413">
    <property type="component" value="Unassembled WGS sequence"/>
</dbReference>
<gene>
    <name evidence="2" type="ORF">KIN20_017366</name>
</gene>
<comment type="caution">
    <text evidence="2">The sequence shown here is derived from an EMBL/GenBank/DDBJ whole genome shotgun (WGS) entry which is preliminary data.</text>
</comment>
<organism evidence="2 3">
    <name type="scientific">Parelaphostrongylus tenuis</name>
    <name type="common">Meningeal worm</name>
    <dbReference type="NCBI Taxonomy" id="148309"/>
    <lineage>
        <taxon>Eukaryota</taxon>
        <taxon>Metazoa</taxon>
        <taxon>Ecdysozoa</taxon>
        <taxon>Nematoda</taxon>
        <taxon>Chromadorea</taxon>
        <taxon>Rhabditida</taxon>
        <taxon>Rhabditina</taxon>
        <taxon>Rhabditomorpha</taxon>
        <taxon>Strongyloidea</taxon>
        <taxon>Metastrongylidae</taxon>
        <taxon>Parelaphostrongylus</taxon>
    </lineage>
</organism>
<dbReference type="EMBL" id="JAHQIW010003484">
    <property type="protein sequence ID" value="KAJ1358835.1"/>
    <property type="molecule type" value="Genomic_DNA"/>
</dbReference>
<feature type="coiled-coil region" evidence="1">
    <location>
        <begin position="42"/>
        <end position="69"/>
    </location>
</feature>
<evidence type="ECO:0000313" key="2">
    <source>
        <dbReference type="EMBL" id="KAJ1358835.1"/>
    </source>
</evidence>
<keyword evidence="3" id="KW-1185">Reference proteome</keyword>
<keyword evidence="1" id="KW-0175">Coiled coil</keyword>
<reference evidence="2" key="1">
    <citation type="submission" date="2021-06" db="EMBL/GenBank/DDBJ databases">
        <title>Parelaphostrongylus tenuis whole genome reference sequence.</title>
        <authorList>
            <person name="Garwood T.J."/>
            <person name="Larsen P.A."/>
            <person name="Fountain-Jones N.M."/>
            <person name="Garbe J.R."/>
            <person name="Macchietto M.G."/>
            <person name="Kania S.A."/>
            <person name="Gerhold R.W."/>
            <person name="Richards J.E."/>
            <person name="Wolf T.M."/>
        </authorList>
    </citation>
    <scope>NUCLEOTIDE SEQUENCE</scope>
    <source>
        <strain evidence="2">MNPRO001-30</strain>
        <tissue evidence="2">Meninges</tissue>
    </source>
</reference>
<dbReference type="AlphaFoldDB" id="A0AAD5MIG6"/>
<evidence type="ECO:0000256" key="1">
    <source>
        <dbReference type="SAM" id="Coils"/>
    </source>
</evidence>
<proteinExistence type="predicted"/>
<evidence type="ECO:0000313" key="3">
    <source>
        <dbReference type="Proteomes" id="UP001196413"/>
    </source>
</evidence>
<name>A0AAD5MIG6_PARTN</name>